<dbReference type="EMBL" id="JAVALS010000002">
    <property type="protein sequence ID" value="MDP5226634.1"/>
    <property type="molecule type" value="Genomic_DNA"/>
</dbReference>
<protein>
    <submittedName>
        <fullName evidence="1">Uncharacterized protein</fullName>
    </submittedName>
</protein>
<sequence>MDITDKSTPWRANVIDPELHSLPPEAEGHALIIAVFEGQHVTVAVAPDVALMALEAIEDDPSEPLKFGAELAGWVTLGWPEEWVTWRRQWAPVYPTVKEHG</sequence>
<comment type="caution">
    <text evidence="1">The sequence shown here is derived from an EMBL/GenBank/DDBJ whole genome shotgun (WGS) entry which is preliminary data.</text>
</comment>
<gene>
    <name evidence="1" type="ORF">Q9R02_05635</name>
</gene>
<evidence type="ECO:0000313" key="1">
    <source>
        <dbReference type="EMBL" id="MDP5226634.1"/>
    </source>
</evidence>
<organism evidence="1 2">
    <name type="scientific">Arthrobacter horti</name>
    <dbReference type="NCBI Taxonomy" id="3068273"/>
    <lineage>
        <taxon>Bacteria</taxon>
        <taxon>Bacillati</taxon>
        <taxon>Actinomycetota</taxon>
        <taxon>Actinomycetes</taxon>
        <taxon>Micrococcales</taxon>
        <taxon>Micrococcaceae</taxon>
        <taxon>Arthrobacter</taxon>
    </lineage>
</organism>
<dbReference type="Proteomes" id="UP001232725">
    <property type="component" value="Unassembled WGS sequence"/>
</dbReference>
<dbReference type="RefSeq" id="WP_305995677.1">
    <property type="nucleotide sequence ID" value="NZ_JAVALS010000002.1"/>
</dbReference>
<evidence type="ECO:0000313" key="2">
    <source>
        <dbReference type="Proteomes" id="UP001232725"/>
    </source>
</evidence>
<keyword evidence="2" id="KW-1185">Reference proteome</keyword>
<accession>A0ABT9IM05</accession>
<name>A0ABT9IM05_9MICC</name>
<reference evidence="1 2" key="1">
    <citation type="submission" date="2023-08" db="EMBL/GenBank/DDBJ databases">
        <title>Arthrobacter horti sp. nov., isolated from forest soil.</title>
        <authorList>
            <person name="Park M."/>
        </authorList>
    </citation>
    <scope>NUCLEOTIDE SEQUENCE [LARGE SCALE GENOMIC DNA]</scope>
    <source>
        <strain evidence="1 2">YJM1</strain>
    </source>
</reference>
<proteinExistence type="predicted"/>